<evidence type="ECO:0000313" key="5">
    <source>
        <dbReference type="Ensembl" id="ENSMODP00000046350.1"/>
    </source>
</evidence>
<reference evidence="5" key="2">
    <citation type="submission" date="2025-08" db="UniProtKB">
        <authorList>
            <consortium name="Ensembl"/>
        </authorList>
    </citation>
    <scope>IDENTIFICATION</scope>
</reference>
<reference evidence="5" key="3">
    <citation type="submission" date="2025-09" db="UniProtKB">
        <authorList>
            <consortium name="Ensembl"/>
        </authorList>
    </citation>
    <scope>IDENTIFICATION</scope>
</reference>
<dbReference type="GO" id="GO:0006355">
    <property type="term" value="P:regulation of DNA-templated transcription"/>
    <property type="evidence" value="ECO:0007669"/>
    <property type="project" value="InterPro"/>
</dbReference>
<dbReference type="InterPro" id="IPR038635">
    <property type="entry name" value="CCR4-NOT_su2/3/5_C_sf"/>
</dbReference>
<comment type="similarity">
    <text evidence="1">Belongs to the CNOT2/3/5 family.</text>
</comment>
<evidence type="ECO:0000256" key="1">
    <source>
        <dbReference type="ARBA" id="ARBA00007682"/>
    </source>
</evidence>
<evidence type="ECO:0000313" key="6">
    <source>
        <dbReference type="Proteomes" id="UP000002280"/>
    </source>
</evidence>
<dbReference type="Pfam" id="PF04153">
    <property type="entry name" value="NOT2_3_5_C"/>
    <property type="match status" value="1"/>
</dbReference>
<evidence type="ECO:0000256" key="3">
    <source>
        <dbReference type="ARBA" id="ARBA00023163"/>
    </source>
</evidence>
<sequence>GNGGQLLAAVELFNQDWKNHKEEKVWITRAPAMEPVMKINIYDMETSYFFDCLNWRKVPKELLLEYDKLEERPNLPSSFLHTFNYNPAHQAF</sequence>
<keyword evidence="2" id="KW-0805">Transcription regulation</keyword>
<evidence type="ECO:0000259" key="4">
    <source>
        <dbReference type="Pfam" id="PF04153"/>
    </source>
</evidence>
<proteinExistence type="inferred from homology"/>
<reference evidence="5 6" key="1">
    <citation type="journal article" date="2007" name="Nature">
        <title>Genome of the marsupial Monodelphis domestica reveals innovation in non-coding sequences.</title>
        <authorList>
            <person name="Mikkelsen T.S."/>
            <person name="Wakefield M.J."/>
            <person name="Aken B."/>
            <person name="Amemiya C.T."/>
            <person name="Chang J.L."/>
            <person name="Duke S."/>
            <person name="Garber M."/>
            <person name="Gentles A.J."/>
            <person name="Goodstadt L."/>
            <person name="Heger A."/>
            <person name="Jurka J."/>
            <person name="Kamal M."/>
            <person name="Mauceli E."/>
            <person name="Searle S.M."/>
            <person name="Sharpe T."/>
            <person name="Baker M.L."/>
            <person name="Batzer M.A."/>
            <person name="Benos P.V."/>
            <person name="Belov K."/>
            <person name="Clamp M."/>
            <person name="Cook A."/>
            <person name="Cuff J."/>
            <person name="Das R."/>
            <person name="Davidow L."/>
            <person name="Deakin J.E."/>
            <person name="Fazzari M.J."/>
            <person name="Glass J.L."/>
            <person name="Grabherr M."/>
            <person name="Greally J.M."/>
            <person name="Gu W."/>
            <person name="Hore T.A."/>
            <person name="Huttley G.A."/>
            <person name="Kleber M."/>
            <person name="Jirtle R.L."/>
            <person name="Koina E."/>
            <person name="Lee J.T."/>
            <person name="Mahony S."/>
            <person name="Marra M.A."/>
            <person name="Miller R.D."/>
            <person name="Nicholls R.D."/>
            <person name="Oda M."/>
            <person name="Papenfuss A.T."/>
            <person name="Parra Z.E."/>
            <person name="Pollock D.D."/>
            <person name="Ray D.A."/>
            <person name="Schein J.E."/>
            <person name="Speed T.P."/>
            <person name="Thompson K."/>
            <person name="VandeBerg J.L."/>
            <person name="Wade C.M."/>
            <person name="Walker J.A."/>
            <person name="Waters P.D."/>
            <person name="Webber C."/>
            <person name="Weidman J.R."/>
            <person name="Xie X."/>
            <person name="Zody M.C."/>
            <person name="Baldwin J."/>
            <person name="Abdouelleil A."/>
            <person name="Abdulkadir J."/>
            <person name="Abebe A."/>
            <person name="Abera B."/>
            <person name="Abreu J."/>
            <person name="Acer S.C."/>
            <person name="Aftuck L."/>
            <person name="Alexander A."/>
            <person name="An P."/>
            <person name="Anderson E."/>
            <person name="Anderson S."/>
            <person name="Arachi H."/>
            <person name="Azer M."/>
            <person name="Bachantsang P."/>
            <person name="Barry A."/>
            <person name="Bayul T."/>
            <person name="Berlin A."/>
            <person name="Bessette D."/>
            <person name="Bloom T."/>
            <person name="Bloom T."/>
            <person name="Boguslavskiy L."/>
            <person name="Bonnet C."/>
            <person name="Boukhgalter B."/>
            <person name="Bourzgui I."/>
            <person name="Brown A."/>
            <person name="Cahill P."/>
            <person name="Channer S."/>
            <person name="Cheshatsang Y."/>
            <person name="Chuda L."/>
            <person name="Citroen M."/>
            <person name="Collymore A."/>
            <person name="Cooke P."/>
            <person name="Costello M."/>
            <person name="D'Aco K."/>
            <person name="Daza R."/>
            <person name="De Haan G."/>
            <person name="DeGray S."/>
            <person name="DeMaso C."/>
            <person name="Dhargay N."/>
            <person name="Dooley K."/>
            <person name="Dooley E."/>
            <person name="Doricent M."/>
            <person name="Dorje P."/>
            <person name="Dorjee K."/>
            <person name="Dupes A."/>
            <person name="Elong R."/>
            <person name="Falk J."/>
            <person name="Farina A."/>
            <person name="Faro S."/>
            <person name="Ferguson D."/>
            <person name="Fisher S."/>
            <person name="Foley C.D."/>
            <person name="Franke A."/>
            <person name="Friedrich D."/>
            <person name="Gadbois L."/>
            <person name="Gearin G."/>
            <person name="Gearin C.R."/>
            <person name="Giannoukos G."/>
            <person name="Goode T."/>
            <person name="Graham J."/>
            <person name="Grandbois E."/>
            <person name="Grewal S."/>
            <person name="Gyaltsen K."/>
            <person name="Hafez N."/>
            <person name="Hagos B."/>
            <person name="Hall J."/>
            <person name="Henson C."/>
            <person name="Hollinger A."/>
            <person name="Honan T."/>
            <person name="Huard M.D."/>
            <person name="Hughes L."/>
            <person name="Hurhula B."/>
            <person name="Husby M.E."/>
            <person name="Kamat A."/>
            <person name="Kanga B."/>
            <person name="Kashin S."/>
            <person name="Khazanovich D."/>
            <person name="Kisner P."/>
            <person name="Lance K."/>
            <person name="Lara M."/>
            <person name="Lee W."/>
            <person name="Lennon N."/>
            <person name="Letendre F."/>
            <person name="LeVine R."/>
            <person name="Lipovsky A."/>
            <person name="Liu X."/>
            <person name="Liu J."/>
            <person name="Liu S."/>
            <person name="Lokyitsang T."/>
            <person name="Lokyitsang Y."/>
            <person name="Lubonja R."/>
            <person name="Lui A."/>
            <person name="MacDonald P."/>
            <person name="Magnisalis V."/>
            <person name="Maru K."/>
            <person name="Matthews C."/>
            <person name="McCusker W."/>
            <person name="McDonough S."/>
            <person name="Mehta T."/>
            <person name="Meldrim J."/>
            <person name="Meneus L."/>
            <person name="Mihai O."/>
            <person name="Mihalev A."/>
            <person name="Mihova T."/>
            <person name="Mittelman R."/>
            <person name="Mlenga V."/>
            <person name="Montmayeur A."/>
            <person name="Mulrain L."/>
            <person name="Navidi A."/>
            <person name="Naylor J."/>
            <person name="Negash T."/>
            <person name="Nguyen T."/>
            <person name="Nguyen N."/>
            <person name="Nicol R."/>
            <person name="Norbu C."/>
            <person name="Norbu N."/>
            <person name="Novod N."/>
            <person name="O'Neill B."/>
            <person name="Osman S."/>
            <person name="Markiewicz E."/>
            <person name="Oyono O.L."/>
            <person name="Patti C."/>
            <person name="Phunkhang P."/>
            <person name="Pierre F."/>
            <person name="Priest M."/>
            <person name="Raghuraman S."/>
            <person name="Rege F."/>
            <person name="Reyes R."/>
            <person name="Rise C."/>
            <person name="Rogov P."/>
            <person name="Ross K."/>
            <person name="Ryan E."/>
            <person name="Settipalli S."/>
            <person name="Shea T."/>
            <person name="Sherpa N."/>
            <person name="Shi L."/>
            <person name="Shih D."/>
            <person name="Sparrow T."/>
            <person name="Spaulding J."/>
            <person name="Stalker J."/>
            <person name="Stange-Thomann N."/>
            <person name="Stavropoulos S."/>
            <person name="Stone C."/>
            <person name="Strader C."/>
            <person name="Tesfaye S."/>
            <person name="Thomson T."/>
            <person name="Thoulutsang Y."/>
            <person name="Thoulutsang D."/>
            <person name="Topham K."/>
            <person name="Topping I."/>
            <person name="Tsamla T."/>
            <person name="Vassiliev H."/>
            <person name="Vo A."/>
            <person name="Wangchuk T."/>
            <person name="Wangdi T."/>
            <person name="Weiand M."/>
            <person name="Wilkinson J."/>
            <person name="Wilson A."/>
            <person name="Yadav S."/>
            <person name="Young G."/>
            <person name="Yu Q."/>
            <person name="Zembek L."/>
            <person name="Zhong D."/>
            <person name="Zimmer A."/>
            <person name="Zwirko Z."/>
            <person name="Jaffe D.B."/>
            <person name="Alvarez P."/>
            <person name="Brockman W."/>
            <person name="Butler J."/>
            <person name="Chin C."/>
            <person name="Gnerre S."/>
            <person name="MacCallum I."/>
            <person name="Graves J.A."/>
            <person name="Ponting C.P."/>
            <person name="Breen M."/>
            <person name="Samollow P.B."/>
            <person name="Lander E.S."/>
            <person name="Lindblad-Toh K."/>
        </authorList>
    </citation>
    <scope>NUCLEOTIDE SEQUENCE [LARGE SCALE GENOMIC DNA]</scope>
</reference>
<feature type="domain" description="NOT2/NOT3/NOT5 C-terminal" evidence="4">
    <location>
        <begin position="5"/>
        <end position="69"/>
    </location>
</feature>
<protein>
    <recommendedName>
        <fullName evidence="4">NOT2/NOT3/NOT5 C-terminal domain-containing protein</fullName>
    </recommendedName>
</protein>
<organism evidence="5 6">
    <name type="scientific">Monodelphis domestica</name>
    <name type="common">Gray short-tailed opossum</name>
    <dbReference type="NCBI Taxonomy" id="13616"/>
    <lineage>
        <taxon>Eukaryota</taxon>
        <taxon>Metazoa</taxon>
        <taxon>Chordata</taxon>
        <taxon>Craniata</taxon>
        <taxon>Vertebrata</taxon>
        <taxon>Euteleostomi</taxon>
        <taxon>Mammalia</taxon>
        <taxon>Metatheria</taxon>
        <taxon>Didelphimorphia</taxon>
        <taxon>Didelphidae</taxon>
        <taxon>Monodelphis</taxon>
    </lineage>
</organism>
<dbReference type="GO" id="GO:2000036">
    <property type="term" value="P:regulation of stem cell population maintenance"/>
    <property type="evidence" value="ECO:0007669"/>
    <property type="project" value="UniProtKB-ARBA"/>
</dbReference>
<evidence type="ECO:0000256" key="2">
    <source>
        <dbReference type="ARBA" id="ARBA00023015"/>
    </source>
</evidence>
<dbReference type="InterPro" id="IPR040168">
    <property type="entry name" value="Not2/3/5"/>
</dbReference>
<dbReference type="InterPro" id="IPR007282">
    <property type="entry name" value="NOT2/3/5_C"/>
</dbReference>
<dbReference type="PANTHER" id="PTHR23326">
    <property type="entry name" value="CCR4 NOT-RELATED"/>
    <property type="match status" value="1"/>
</dbReference>
<dbReference type="InParanoid" id="A0A5F8GFQ1"/>
<dbReference type="Bgee" id="ENSMODG00000037944">
    <property type="expression patterns" value="Expressed in skeleton of lower jaw and 4 other cell types or tissues"/>
</dbReference>
<dbReference type="Proteomes" id="UP000002280">
    <property type="component" value="Chromosome 1"/>
</dbReference>
<keyword evidence="6" id="KW-1185">Reference proteome</keyword>
<dbReference type="GO" id="GO:0030015">
    <property type="term" value="C:CCR4-NOT core complex"/>
    <property type="evidence" value="ECO:0007669"/>
    <property type="project" value="InterPro"/>
</dbReference>
<keyword evidence="3" id="KW-0804">Transcription</keyword>
<name>A0A5F8GFQ1_MONDO</name>
<dbReference type="GeneTree" id="ENSGT00990000213673"/>
<dbReference type="OMA" id="GCERGLY"/>
<dbReference type="Ensembl" id="ENSMODT00000070226.1">
    <property type="protein sequence ID" value="ENSMODP00000046350.1"/>
    <property type="gene ID" value="ENSMODG00000037944.1"/>
</dbReference>
<dbReference type="STRING" id="13616.ENSMODP00000046350"/>
<dbReference type="Gene3D" id="2.30.30.1020">
    <property type="entry name" value="CCR4-NOT complex subunit 2/3/5, C-terminal domain"/>
    <property type="match status" value="1"/>
</dbReference>
<accession>A0A5F8GFQ1</accession>
<dbReference type="AlphaFoldDB" id="A0A5F8GFQ1"/>